<keyword evidence="1" id="KW-0472">Membrane</keyword>
<evidence type="ECO:0000313" key="2">
    <source>
        <dbReference type="EMBL" id="CAG8679124.1"/>
    </source>
</evidence>
<reference evidence="2" key="1">
    <citation type="submission" date="2021-06" db="EMBL/GenBank/DDBJ databases">
        <authorList>
            <person name="Kallberg Y."/>
            <person name="Tangrot J."/>
            <person name="Rosling A."/>
        </authorList>
    </citation>
    <scope>NUCLEOTIDE SEQUENCE</scope>
    <source>
        <strain evidence="2">FL130A</strain>
    </source>
</reference>
<dbReference type="Proteomes" id="UP000789508">
    <property type="component" value="Unassembled WGS sequence"/>
</dbReference>
<keyword evidence="1" id="KW-0812">Transmembrane</keyword>
<protein>
    <submittedName>
        <fullName evidence="2">11695_t:CDS:1</fullName>
    </submittedName>
</protein>
<organism evidence="2 3">
    <name type="scientific">Ambispora leptoticha</name>
    <dbReference type="NCBI Taxonomy" id="144679"/>
    <lineage>
        <taxon>Eukaryota</taxon>
        <taxon>Fungi</taxon>
        <taxon>Fungi incertae sedis</taxon>
        <taxon>Mucoromycota</taxon>
        <taxon>Glomeromycotina</taxon>
        <taxon>Glomeromycetes</taxon>
        <taxon>Archaeosporales</taxon>
        <taxon>Ambisporaceae</taxon>
        <taxon>Ambispora</taxon>
    </lineage>
</organism>
<feature type="transmembrane region" description="Helical" evidence="1">
    <location>
        <begin position="269"/>
        <end position="288"/>
    </location>
</feature>
<dbReference type="InterPro" id="IPR047769">
    <property type="entry name" value="MFS_ArsJ"/>
</dbReference>
<name>A0A9N9ENS5_9GLOM</name>
<keyword evidence="3" id="KW-1185">Reference proteome</keyword>
<proteinExistence type="predicted"/>
<dbReference type="OrthoDB" id="196955at2759"/>
<feature type="transmembrane region" description="Helical" evidence="1">
    <location>
        <begin position="367"/>
        <end position="387"/>
    </location>
</feature>
<feature type="transmembrane region" description="Helical" evidence="1">
    <location>
        <begin position="69"/>
        <end position="88"/>
    </location>
</feature>
<evidence type="ECO:0000256" key="1">
    <source>
        <dbReference type="SAM" id="Phobius"/>
    </source>
</evidence>
<comment type="caution">
    <text evidence="2">The sequence shown here is derived from an EMBL/GenBank/DDBJ whole genome shotgun (WGS) entry which is preliminary data.</text>
</comment>
<sequence length="397" mass="44981">MSEKSEIQLESTNYEPVTEVNIILTSLQQNEENIELHKMNGQENLRSPELKKENSSLRMIVLLELYKRYFNALQISIVFTLYEFFGVITNLTGNIMESRLGIQALLVSGYFIHTVGIAMLCGLQRYWNSWNSSIIIIYATIAQGYSRIAKDLVKLGCKSVIKLATKDDNPQQSIIFKLVTWIVNAKNSVKGVGVFLGAFLLQYMDYIPALFILVAINLMIIIFALIYFDHDLAVSESKKQMTFKEIFDKGRDVNILSMARMFLSGSRDLWFVVPLPLYLIGQVGWPYFSTGALLASWIILSEMIQFITPYLILKPLQIYPVKNGPYCHRDKVAMDVGLYYMANVFGRLVGLILGGVLYYYIELGACLWASVGALIICTIVSFFLGPVSEYQGEQTKS</sequence>
<dbReference type="AlphaFoldDB" id="A0A9N9ENS5"/>
<dbReference type="SUPFAM" id="SSF103473">
    <property type="entry name" value="MFS general substrate transporter"/>
    <property type="match status" value="1"/>
</dbReference>
<feature type="transmembrane region" description="Helical" evidence="1">
    <location>
        <begin position="294"/>
        <end position="313"/>
    </location>
</feature>
<feature type="transmembrane region" description="Helical" evidence="1">
    <location>
        <begin position="206"/>
        <end position="228"/>
    </location>
</feature>
<feature type="transmembrane region" description="Helical" evidence="1">
    <location>
        <begin position="100"/>
        <end position="123"/>
    </location>
</feature>
<dbReference type="EMBL" id="CAJVPS010013803">
    <property type="protein sequence ID" value="CAG8679124.1"/>
    <property type="molecule type" value="Genomic_DNA"/>
</dbReference>
<keyword evidence="1" id="KW-1133">Transmembrane helix</keyword>
<dbReference type="InterPro" id="IPR036259">
    <property type="entry name" value="MFS_trans_sf"/>
</dbReference>
<feature type="transmembrane region" description="Helical" evidence="1">
    <location>
        <begin position="338"/>
        <end position="361"/>
    </location>
</feature>
<dbReference type="PANTHER" id="PTHR23547:SF1">
    <property type="entry name" value="MAJOR FACILITATOR SUPERFAMILY MFS_1"/>
    <property type="match status" value="1"/>
</dbReference>
<evidence type="ECO:0000313" key="3">
    <source>
        <dbReference type="Proteomes" id="UP000789508"/>
    </source>
</evidence>
<gene>
    <name evidence="2" type="ORF">ALEPTO_LOCUS10803</name>
</gene>
<feature type="transmembrane region" description="Helical" evidence="1">
    <location>
        <begin position="130"/>
        <end position="146"/>
    </location>
</feature>
<accession>A0A9N9ENS5</accession>
<dbReference type="PANTHER" id="PTHR23547">
    <property type="entry name" value="MAJOR FACILITATOR SUPERFAMILY DOMAIN, GENERAL SUBSTRATE TRANSPORTER"/>
    <property type="match status" value="1"/>
</dbReference>